<accession>A0A1Z5R612</accession>
<dbReference type="Gramene" id="OQU78903">
    <property type="protein sequence ID" value="OQU78903"/>
    <property type="gene ID" value="SORBI_3008G069401"/>
</dbReference>
<reference evidence="1" key="2">
    <citation type="submission" date="2017-02" db="EMBL/GenBank/DDBJ databases">
        <title>WGS assembly of Sorghum bicolor.</title>
        <authorList>
            <person name="Paterson A."/>
            <person name="Mullet J."/>
            <person name="Bowers J."/>
            <person name="Bruggmann R."/>
            <person name="Dubchak I."/>
            <person name="Grimwood J."/>
            <person name="Gundlach H."/>
            <person name="Haberer G."/>
            <person name="Hellsten U."/>
            <person name="Mitros T."/>
            <person name="Poliakov A."/>
            <person name="Schmutz J."/>
            <person name="Spannagl M."/>
            <person name="Tang H."/>
            <person name="Wang X."/>
            <person name="Wicker T."/>
            <person name="Bharti A."/>
            <person name="Chapman J."/>
            <person name="Feltus F."/>
            <person name="Gowik U."/>
            <person name="Grigoriev I."/>
            <person name="Lyons E."/>
            <person name="Maher C."/>
            <person name="Martis M."/>
            <person name="Narechania A."/>
            <person name="Otillar R."/>
            <person name="Penning B."/>
            <person name="Salamov A."/>
            <person name="Wang Y."/>
            <person name="Zhang L."/>
            <person name="Carpita N."/>
            <person name="Freeling M."/>
            <person name="Gingle A."/>
            <person name="Hash C."/>
            <person name="Keller B."/>
            <person name="Klein P."/>
            <person name="Kresovich S."/>
            <person name="Mccann M."/>
            <person name="Ming R."/>
            <person name="Peterson D."/>
            <person name="Rahman M."/>
            <person name="Ware D."/>
            <person name="Westhoff P."/>
            <person name="Mayer K."/>
            <person name="Messing J."/>
            <person name="Sims D."/>
            <person name="Jenkins J."/>
            <person name="Shu S."/>
            <person name="Rokhsar D."/>
        </authorList>
    </citation>
    <scope>NUCLEOTIDE SEQUENCE</scope>
</reference>
<dbReference type="Proteomes" id="UP000000768">
    <property type="component" value="Chromosome 8"/>
</dbReference>
<evidence type="ECO:0000313" key="1">
    <source>
        <dbReference type="EMBL" id="OQU78901.1"/>
    </source>
</evidence>
<reference evidence="2" key="3">
    <citation type="journal article" date="2018" name="Plant J.">
        <title>The Sorghum bicolor reference genome: improved assembly, gene annotations, a transcriptome atlas, and signatures of genome organization.</title>
        <authorList>
            <person name="McCormick R.F."/>
            <person name="Truong S.K."/>
            <person name="Sreedasyam A."/>
            <person name="Jenkins J."/>
            <person name="Shu S."/>
            <person name="Sims D."/>
            <person name="Kennedy M."/>
            <person name="Amirebrahimi M."/>
            <person name="Weers B.D."/>
            <person name="McKinley B."/>
            <person name="Mattison A."/>
            <person name="Morishige D.T."/>
            <person name="Grimwood J."/>
            <person name="Schmutz J."/>
            <person name="Mullet J.E."/>
        </authorList>
    </citation>
    <scope>NUCLEOTIDE SEQUENCE [LARGE SCALE GENOMIC DNA]</scope>
    <source>
        <strain evidence="2">cv. BTx623</strain>
    </source>
</reference>
<protein>
    <submittedName>
        <fullName evidence="1">Uncharacterized protein</fullName>
    </submittedName>
</protein>
<name>A0A1Z5R612_SORBI</name>
<organism evidence="1 2">
    <name type="scientific">Sorghum bicolor</name>
    <name type="common">Sorghum</name>
    <name type="synonym">Sorghum vulgare</name>
    <dbReference type="NCBI Taxonomy" id="4558"/>
    <lineage>
        <taxon>Eukaryota</taxon>
        <taxon>Viridiplantae</taxon>
        <taxon>Streptophyta</taxon>
        <taxon>Embryophyta</taxon>
        <taxon>Tracheophyta</taxon>
        <taxon>Spermatophyta</taxon>
        <taxon>Magnoliopsida</taxon>
        <taxon>Liliopsida</taxon>
        <taxon>Poales</taxon>
        <taxon>Poaceae</taxon>
        <taxon>PACMAD clade</taxon>
        <taxon>Panicoideae</taxon>
        <taxon>Andropogonodae</taxon>
        <taxon>Andropogoneae</taxon>
        <taxon>Sorghinae</taxon>
        <taxon>Sorghum</taxon>
    </lineage>
</organism>
<sequence length="120" mass="13095">MKGSNQYTGSALCQEGFGKASYFKNIQIQVPPPSSTPCCLACTGDGPNAMIHIGFCASATKPPCQTPRCLTCSRSRPITAPAYLQDHNQFEKRRGNFTKEIDIVDVFLQISYQAGPYPSQ</sequence>
<dbReference type="EMBL" id="CM000767">
    <property type="protein sequence ID" value="OQU78901.1"/>
    <property type="molecule type" value="Genomic_DNA"/>
</dbReference>
<proteinExistence type="predicted"/>
<evidence type="ECO:0000313" key="2">
    <source>
        <dbReference type="Proteomes" id="UP000000768"/>
    </source>
</evidence>
<dbReference type="Gramene" id="OQU78901">
    <property type="protein sequence ID" value="OQU78901"/>
    <property type="gene ID" value="SORBI_3008G069401"/>
</dbReference>
<gene>
    <name evidence="1" type="ORF">SORBI_3008G069401</name>
</gene>
<dbReference type="InParanoid" id="A0A1Z5R612"/>
<reference evidence="1 2" key="1">
    <citation type="journal article" date="2009" name="Nature">
        <title>The Sorghum bicolor genome and the diversification of grasses.</title>
        <authorList>
            <person name="Paterson A.H."/>
            <person name="Bowers J.E."/>
            <person name="Bruggmann R."/>
            <person name="Dubchak I."/>
            <person name="Grimwood J."/>
            <person name="Gundlach H."/>
            <person name="Haberer G."/>
            <person name="Hellsten U."/>
            <person name="Mitros T."/>
            <person name="Poliakov A."/>
            <person name="Schmutz J."/>
            <person name="Spannagl M."/>
            <person name="Tang H."/>
            <person name="Wang X."/>
            <person name="Wicker T."/>
            <person name="Bharti A.K."/>
            <person name="Chapman J."/>
            <person name="Feltus F.A."/>
            <person name="Gowik U."/>
            <person name="Grigoriev I.V."/>
            <person name="Lyons E."/>
            <person name="Maher C.A."/>
            <person name="Martis M."/>
            <person name="Narechania A."/>
            <person name="Otillar R.P."/>
            <person name="Penning B.W."/>
            <person name="Salamov A.A."/>
            <person name="Wang Y."/>
            <person name="Zhang L."/>
            <person name="Carpita N.C."/>
            <person name="Freeling M."/>
            <person name="Gingle A.R."/>
            <person name="Hash C.T."/>
            <person name="Keller B."/>
            <person name="Klein P."/>
            <person name="Kresovich S."/>
            <person name="McCann M.C."/>
            <person name="Ming R."/>
            <person name="Peterson D.G."/>
            <person name="Mehboob-ur-Rahman"/>
            <person name="Ware D."/>
            <person name="Westhoff P."/>
            <person name="Mayer K.F."/>
            <person name="Messing J."/>
            <person name="Rokhsar D.S."/>
        </authorList>
    </citation>
    <scope>NUCLEOTIDE SEQUENCE [LARGE SCALE GENOMIC DNA]</scope>
    <source>
        <strain evidence="2">cv. BTx623</strain>
    </source>
</reference>
<dbReference type="AlphaFoldDB" id="A0A1Z5R612"/>
<dbReference type="ExpressionAtlas" id="A0A1Z5R612">
    <property type="expression patterns" value="baseline and differential"/>
</dbReference>
<dbReference type="EMBL" id="CM000767">
    <property type="protein sequence ID" value="OQU78903.1"/>
    <property type="molecule type" value="Genomic_DNA"/>
</dbReference>
<keyword evidence="2" id="KW-1185">Reference proteome</keyword>